<protein>
    <recommendedName>
        <fullName evidence="3">N-acetyltransferase domain-containing protein</fullName>
    </recommendedName>
</protein>
<accession>A0A8K0DDL2</accession>
<dbReference type="Gene3D" id="3.40.630.30">
    <property type="match status" value="1"/>
</dbReference>
<evidence type="ECO:0000313" key="1">
    <source>
        <dbReference type="EMBL" id="KAF2901293.1"/>
    </source>
</evidence>
<sequence length="304" mass="35323">MDRKIKDVEEKFRRFIYDDDEEEDIGVQIELDAPNLPVVWGRTGTGFRIEDLKEEHFEEVIEMFKEHYIPYEVLCRSTNLKDDDVSLESYINRLVFHFRGMTSIIAIDENYEEDEQEKYYNRILPKVKIVGVLITRIVQKIDYGRIFSRVQLVHGTAMKQCIGLRAHISRKIDLFAKFNCESFLRYYDLCILPEYRGDGLGHFMLRCGFNIARSMNVPLVMGLFTNTALQQLAKQLGMETLFEVNYSDWRDLEGEVVFNNPGKGNYTCALMAGLVPVQLKRSVSKSKEVLKKNTSKTAVKKKGK</sequence>
<keyword evidence="2" id="KW-1185">Reference proteome</keyword>
<reference evidence="1" key="1">
    <citation type="submission" date="2019-08" db="EMBL/GenBank/DDBJ databases">
        <title>The genome of the North American firefly Photinus pyralis.</title>
        <authorList>
            <consortium name="Photinus pyralis genome working group"/>
            <person name="Fallon T.R."/>
            <person name="Sander Lower S.E."/>
            <person name="Weng J.-K."/>
        </authorList>
    </citation>
    <scope>NUCLEOTIDE SEQUENCE</scope>
    <source>
        <strain evidence="1">TRF0915ILg1</strain>
        <tissue evidence="1">Whole body</tissue>
    </source>
</reference>
<gene>
    <name evidence="1" type="ORF">ILUMI_04891</name>
</gene>
<dbReference type="PANTHER" id="PTHR20905:SF28">
    <property type="entry name" value="GH28833P-RELATED"/>
    <property type="match status" value="1"/>
</dbReference>
<dbReference type="SUPFAM" id="SSF55729">
    <property type="entry name" value="Acyl-CoA N-acyltransferases (Nat)"/>
    <property type="match status" value="1"/>
</dbReference>
<organism evidence="1 2">
    <name type="scientific">Ignelater luminosus</name>
    <name type="common">Cucubano</name>
    <name type="synonym">Pyrophorus luminosus</name>
    <dbReference type="NCBI Taxonomy" id="2038154"/>
    <lineage>
        <taxon>Eukaryota</taxon>
        <taxon>Metazoa</taxon>
        <taxon>Ecdysozoa</taxon>
        <taxon>Arthropoda</taxon>
        <taxon>Hexapoda</taxon>
        <taxon>Insecta</taxon>
        <taxon>Pterygota</taxon>
        <taxon>Neoptera</taxon>
        <taxon>Endopterygota</taxon>
        <taxon>Coleoptera</taxon>
        <taxon>Polyphaga</taxon>
        <taxon>Elateriformia</taxon>
        <taxon>Elateroidea</taxon>
        <taxon>Elateridae</taxon>
        <taxon>Agrypninae</taxon>
        <taxon>Pyrophorini</taxon>
        <taxon>Ignelater</taxon>
    </lineage>
</organism>
<dbReference type="GO" id="GO:0008080">
    <property type="term" value="F:N-acetyltransferase activity"/>
    <property type="evidence" value="ECO:0007669"/>
    <property type="project" value="TreeGrafter"/>
</dbReference>
<evidence type="ECO:0008006" key="3">
    <source>
        <dbReference type="Google" id="ProtNLM"/>
    </source>
</evidence>
<proteinExistence type="predicted"/>
<dbReference type="EMBL" id="VTPC01001724">
    <property type="protein sequence ID" value="KAF2901293.1"/>
    <property type="molecule type" value="Genomic_DNA"/>
</dbReference>
<evidence type="ECO:0000313" key="2">
    <source>
        <dbReference type="Proteomes" id="UP000801492"/>
    </source>
</evidence>
<dbReference type="InterPro" id="IPR016181">
    <property type="entry name" value="Acyl_CoA_acyltransferase"/>
</dbReference>
<name>A0A8K0DDL2_IGNLU</name>
<dbReference type="AlphaFoldDB" id="A0A8K0DDL2"/>
<comment type="caution">
    <text evidence="1">The sequence shown here is derived from an EMBL/GenBank/DDBJ whole genome shotgun (WGS) entry which is preliminary data.</text>
</comment>
<dbReference type="Proteomes" id="UP000801492">
    <property type="component" value="Unassembled WGS sequence"/>
</dbReference>
<dbReference type="PANTHER" id="PTHR20905">
    <property type="entry name" value="N-ACETYLTRANSFERASE-RELATED"/>
    <property type="match status" value="1"/>
</dbReference>
<dbReference type="OrthoDB" id="6588672at2759"/>